<dbReference type="InterPro" id="IPR015797">
    <property type="entry name" value="NUDIX_hydrolase-like_dom_sf"/>
</dbReference>
<dbReference type="EMBL" id="SHNN01000004">
    <property type="protein sequence ID" value="MCX2982627.1"/>
    <property type="molecule type" value="Genomic_DNA"/>
</dbReference>
<dbReference type="InterPro" id="IPR000086">
    <property type="entry name" value="NUDIX_hydrolase_dom"/>
</dbReference>
<evidence type="ECO:0000313" key="9">
    <source>
        <dbReference type="EMBL" id="MCX2982627.1"/>
    </source>
</evidence>
<dbReference type="CDD" id="cd03426">
    <property type="entry name" value="NUDIX_CoAse_Nudt7"/>
    <property type="match status" value="1"/>
</dbReference>
<dbReference type="InterPro" id="IPR020084">
    <property type="entry name" value="NUDIX_hydrolase_CS"/>
</dbReference>
<evidence type="ECO:0000256" key="4">
    <source>
        <dbReference type="ARBA" id="ARBA00022723"/>
    </source>
</evidence>
<dbReference type="PANTHER" id="PTHR12992:SF11">
    <property type="entry name" value="MITOCHONDRIAL COENZYME A DIPHOSPHATASE NUDT8"/>
    <property type="match status" value="1"/>
</dbReference>
<dbReference type="PROSITE" id="PS01293">
    <property type="entry name" value="NUDIX_COA"/>
    <property type="match status" value="1"/>
</dbReference>
<dbReference type="PROSITE" id="PS51462">
    <property type="entry name" value="NUDIX"/>
    <property type="match status" value="1"/>
</dbReference>
<dbReference type="Proteomes" id="UP001143362">
    <property type="component" value="Unassembled WGS sequence"/>
</dbReference>
<evidence type="ECO:0000256" key="7">
    <source>
        <dbReference type="ARBA" id="ARBA00023211"/>
    </source>
</evidence>
<evidence type="ECO:0000256" key="3">
    <source>
        <dbReference type="ARBA" id="ARBA00006506"/>
    </source>
</evidence>
<dbReference type="InterPro" id="IPR000059">
    <property type="entry name" value="NUDIX_hydrolase_NudL_CS"/>
</dbReference>
<dbReference type="SUPFAM" id="SSF55811">
    <property type="entry name" value="Nudix"/>
    <property type="match status" value="1"/>
</dbReference>
<reference evidence="9" key="1">
    <citation type="submission" date="2019-02" db="EMBL/GenBank/DDBJ databases">
        <authorList>
            <person name="Li S.-H."/>
        </authorList>
    </citation>
    <scope>NUCLEOTIDE SEQUENCE</scope>
    <source>
        <strain evidence="9">IMCC14734</strain>
    </source>
</reference>
<accession>A0ABT3TJY6</accession>
<dbReference type="Pfam" id="PF00293">
    <property type="entry name" value="NUDIX"/>
    <property type="match status" value="1"/>
</dbReference>
<comment type="caution">
    <text evidence="9">The sequence shown here is derived from an EMBL/GenBank/DDBJ whole genome shotgun (WGS) entry which is preliminary data.</text>
</comment>
<comment type="similarity">
    <text evidence="3">Belongs to the Nudix hydrolase family. PCD1 subfamily.</text>
</comment>
<keyword evidence="7" id="KW-0464">Manganese</keyword>
<keyword evidence="5" id="KW-0378">Hydrolase</keyword>
<evidence type="ECO:0000259" key="8">
    <source>
        <dbReference type="PROSITE" id="PS51462"/>
    </source>
</evidence>
<dbReference type="PANTHER" id="PTHR12992">
    <property type="entry name" value="NUDIX HYDROLASE"/>
    <property type="match status" value="1"/>
</dbReference>
<feature type="domain" description="Nudix hydrolase" evidence="8">
    <location>
        <begin position="28"/>
        <end position="161"/>
    </location>
</feature>
<dbReference type="RefSeq" id="WP_279246660.1">
    <property type="nucleotide sequence ID" value="NZ_SHNN01000004.1"/>
</dbReference>
<organism evidence="9 10">
    <name type="scientific">Candidatus Litorirhabdus singularis</name>
    <dbReference type="NCBI Taxonomy" id="2518993"/>
    <lineage>
        <taxon>Bacteria</taxon>
        <taxon>Pseudomonadati</taxon>
        <taxon>Pseudomonadota</taxon>
        <taxon>Gammaproteobacteria</taxon>
        <taxon>Cellvibrionales</taxon>
        <taxon>Halieaceae</taxon>
        <taxon>Candidatus Litorirhabdus</taxon>
    </lineage>
</organism>
<keyword evidence="4" id="KW-0479">Metal-binding</keyword>
<sequence>MTPLQQALAQLSVRPAFQFPEQAVPNNFGRAAVLILFWEEHGITQTLLTVRAAHLRSFAGQVCFPGGRLDPGEDFAQAALRETEEEVGINRGDVELMGRLDDAWSGGGYLMQPWVGYLARAPQTQPNIEVARVLTLQIDDSLKVNQEAREHRGIQYQESVIDHDGERIFGLTADLLLEAVDMLEQKNQSRGVTRLDSLRRFTALA</sequence>
<comment type="cofactor">
    <cofactor evidence="2">
        <name>Mg(2+)</name>
        <dbReference type="ChEBI" id="CHEBI:18420"/>
    </cofactor>
</comment>
<proteinExistence type="inferred from homology"/>
<keyword evidence="10" id="KW-1185">Reference proteome</keyword>
<dbReference type="PROSITE" id="PS00893">
    <property type="entry name" value="NUDIX_BOX"/>
    <property type="match status" value="1"/>
</dbReference>
<gene>
    <name evidence="9" type="ORF">EYC98_17335</name>
</gene>
<evidence type="ECO:0000256" key="6">
    <source>
        <dbReference type="ARBA" id="ARBA00022842"/>
    </source>
</evidence>
<evidence type="ECO:0000256" key="1">
    <source>
        <dbReference type="ARBA" id="ARBA00001936"/>
    </source>
</evidence>
<keyword evidence="6" id="KW-0460">Magnesium</keyword>
<protein>
    <submittedName>
        <fullName evidence="9">CoA pyrophosphatase</fullName>
    </submittedName>
</protein>
<dbReference type="InterPro" id="IPR045121">
    <property type="entry name" value="CoAse"/>
</dbReference>
<evidence type="ECO:0000313" key="10">
    <source>
        <dbReference type="Proteomes" id="UP001143362"/>
    </source>
</evidence>
<evidence type="ECO:0000256" key="5">
    <source>
        <dbReference type="ARBA" id="ARBA00022801"/>
    </source>
</evidence>
<evidence type="ECO:0000256" key="2">
    <source>
        <dbReference type="ARBA" id="ARBA00001946"/>
    </source>
</evidence>
<comment type="cofactor">
    <cofactor evidence="1">
        <name>Mn(2+)</name>
        <dbReference type="ChEBI" id="CHEBI:29035"/>
    </cofactor>
</comment>
<dbReference type="Gene3D" id="3.90.79.10">
    <property type="entry name" value="Nucleoside Triphosphate Pyrophosphohydrolase"/>
    <property type="match status" value="1"/>
</dbReference>
<name>A0ABT3TJY6_9GAMM</name>